<dbReference type="EMBL" id="FNBE01000003">
    <property type="protein sequence ID" value="SDF12244.1"/>
    <property type="molecule type" value="Genomic_DNA"/>
</dbReference>
<proteinExistence type="inferred from homology"/>
<organism evidence="3 4">
    <name type="scientific">Pseudonocardia oroxyli</name>
    <dbReference type="NCBI Taxonomy" id="366584"/>
    <lineage>
        <taxon>Bacteria</taxon>
        <taxon>Bacillati</taxon>
        <taxon>Actinomycetota</taxon>
        <taxon>Actinomycetes</taxon>
        <taxon>Pseudonocardiales</taxon>
        <taxon>Pseudonocardiaceae</taxon>
        <taxon>Pseudonocardia</taxon>
    </lineage>
</organism>
<comment type="similarity">
    <text evidence="1">Belongs to the AHA1 family.</text>
</comment>
<dbReference type="Proteomes" id="UP000198967">
    <property type="component" value="Unassembled WGS sequence"/>
</dbReference>
<dbReference type="OrthoDB" id="9806976at2"/>
<accession>A0A1G7II84</accession>
<keyword evidence="4" id="KW-1185">Reference proteome</keyword>
<dbReference type="AlphaFoldDB" id="A0A1G7II84"/>
<name>A0A1G7II84_PSEOR</name>
<dbReference type="InterPro" id="IPR023393">
    <property type="entry name" value="START-like_dom_sf"/>
</dbReference>
<sequence length="161" mass="17707">MTVVDVVRDTENLTLTFVAEFAAPVERVWQVWEDPRLLERWWGPPTHPATFELLEVEPGGRAAYFMTGPEGDRFHGWWRITAVDAPRGLAFEDGFADADGTPSDAMPTTSALVTLEATDSGTRMTTVTTFPSLEALEKLSEMGMEEGMRLAMGQIDGLLAA</sequence>
<protein>
    <submittedName>
        <fullName evidence="3">Uncharacterized conserved protein YndB, AHSA1/START domain</fullName>
    </submittedName>
</protein>
<dbReference type="Pfam" id="PF08327">
    <property type="entry name" value="AHSA1"/>
    <property type="match status" value="1"/>
</dbReference>
<evidence type="ECO:0000256" key="1">
    <source>
        <dbReference type="ARBA" id="ARBA00006817"/>
    </source>
</evidence>
<evidence type="ECO:0000313" key="3">
    <source>
        <dbReference type="EMBL" id="SDF12244.1"/>
    </source>
</evidence>
<dbReference type="InterPro" id="IPR013538">
    <property type="entry name" value="ASHA1/2-like_C"/>
</dbReference>
<feature type="domain" description="Activator of Hsp90 ATPase homologue 1/2-like C-terminal" evidence="2">
    <location>
        <begin position="22"/>
        <end position="159"/>
    </location>
</feature>
<evidence type="ECO:0000259" key="2">
    <source>
        <dbReference type="Pfam" id="PF08327"/>
    </source>
</evidence>
<dbReference type="RefSeq" id="WP_093078239.1">
    <property type="nucleotide sequence ID" value="NZ_FNBE01000003.1"/>
</dbReference>
<dbReference type="STRING" id="366584.SAMN05216377_103309"/>
<reference evidence="3 4" key="1">
    <citation type="submission" date="2016-10" db="EMBL/GenBank/DDBJ databases">
        <authorList>
            <person name="de Groot N.N."/>
        </authorList>
    </citation>
    <scope>NUCLEOTIDE SEQUENCE [LARGE SCALE GENOMIC DNA]</scope>
    <source>
        <strain evidence="3 4">CGMCC 4.3143</strain>
    </source>
</reference>
<dbReference type="Gene3D" id="3.30.530.20">
    <property type="match status" value="1"/>
</dbReference>
<evidence type="ECO:0000313" key="4">
    <source>
        <dbReference type="Proteomes" id="UP000198967"/>
    </source>
</evidence>
<gene>
    <name evidence="3" type="ORF">SAMN05216377_103309</name>
</gene>
<dbReference type="CDD" id="cd07814">
    <property type="entry name" value="SRPBCC_CalC_Aha1-like"/>
    <property type="match status" value="1"/>
</dbReference>
<dbReference type="SUPFAM" id="SSF55961">
    <property type="entry name" value="Bet v1-like"/>
    <property type="match status" value="1"/>
</dbReference>